<proteinExistence type="predicted"/>
<reference evidence="1 2" key="1">
    <citation type="submission" date="2017-08" db="EMBL/GenBank/DDBJ databases">
        <title>Draft genome sequence of filamentous cyanobacterium Calothrix elsteri CCALA 953.</title>
        <authorList>
            <person name="Gagunashvili A.N."/>
            <person name="Elster J."/>
            <person name="Andresson O.S."/>
        </authorList>
    </citation>
    <scope>NUCLEOTIDE SEQUENCE [LARGE SCALE GENOMIC DNA]</scope>
    <source>
        <strain evidence="1 2">CCALA 953</strain>
    </source>
</reference>
<accession>A0A2A2TPV0</accession>
<dbReference type="EMBL" id="NTFS01000008">
    <property type="protein sequence ID" value="PAX60499.1"/>
    <property type="molecule type" value="Genomic_DNA"/>
</dbReference>
<dbReference type="Gene3D" id="3.90.550.10">
    <property type="entry name" value="Spore Coat Polysaccharide Biosynthesis Protein SpsA, Chain A"/>
    <property type="match status" value="1"/>
</dbReference>
<evidence type="ECO:0000313" key="1">
    <source>
        <dbReference type="EMBL" id="PAX60499.1"/>
    </source>
</evidence>
<comment type="caution">
    <text evidence="1">The sequence shown here is derived from an EMBL/GenBank/DDBJ whole genome shotgun (WGS) entry which is preliminary data.</text>
</comment>
<protein>
    <recommendedName>
        <fullName evidence="3">Glycosyltransferase</fullName>
    </recommendedName>
</protein>
<gene>
    <name evidence="1" type="ORF">CK510_01415</name>
</gene>
<dbReference type="InterPro" id="IPR029044">
    <property type="entry name" value="Nucleotide-diphossugar_trans"/>
</dbReference>
<dbReference type="AlphaFoldDB" id="A0A2A2TPV0"/>
<organism evidence="1 2">
    <name type="scientific">Brunnivagina elsteri CCALA 953</name>
    <dbReference type="NCBI Taxonomy" id="987040"/>
    <lineage>
        <taxon>Bacteria</taxon>
        <taxon>Bacillati</taxon>
        <taxon>Cyanobacteriota</taxon>
        <taxon>Cyanophyceae</taxon>
        <taxon>Nostocales</taxon>
        <taxon>Calotrichaceae</taxon>
        <taxon>Brunnivagina</taxon>
    </lineage>
</organism>
<sequence length="191" mass="21884">MIHTCIPYASRASDKNIGAVYNNFMNMIPDADWACFLDHDAMFTTLDWYKQLEDIVESLSVSHHDAGLLTVCTNRIGNFEQIIQGIEPQNHDIYYHRKIGKQRQIEYGNSLRECEHLISGVVILISKDVWKKTSGFADGFLGVDNDIDRKIRELGYKSYIIDGVYCYHWYRADGIPMQGMGYSEDSNLSAI</sequence>
<dbReference type="OrthoDB" id="675029at2"/>
<name>A0A2A2TPV0_9CYAN</name>
<evidence type="ECO:0000313" key="2">
    <source>
        <dbReference type="Proteomes" id="UP000218238"/>
    </source>
</evidence>
<keyword evidence="2" id="KW-1185">Reference proteome</keyword>
<dbReference type="RefSeq" id="WP_095719985.1">
    <property type="nucleotide sequence ID" value="NZ_NTFS01000008.1"/>
</dbReference>
<dbReference type="Proteomes" id="UP000218238">
    <property type="component" value="Unassembled WGS sequence"/>
</dbReference>
<evidence type="ECO:0008006" key="3">
    <source>
        <dbReference type="Google" id="ProtNLM"/>
    </source>
</evidence>
<dbReference type="SUPFAM" id="SSF53448">
    <property type="entry name" value="Nucleotide-diphospho-sugar transferases"/>
    <property type="match status" value="1"/>
</dbReference>